<dbReference type="AlphaFoldDB" id="A0AAU9Y5M1"/>
<dbReference type="InterPro" id="IPR046815">
    <property type="entry name" value="P2RX7_C"/>
</dbReference>
<dbReference type="EMBL" id="CALNXJ010000188">
    <property type="protein sequence ID" value="CAH3168780.1"/>
    <property type="molecule type" value="Genomic_DNA"/>
</dbReference>
<dbReference type="PANTHER" id="PTHR36981">
    <property type="entry name" value="ZGC:195170"/>
    <property type="match status" value="1"/>
</dbReference>
<dbReference type="Proteomes" id="UP001159428">
    <property type="component" value="Unassembled WGS sequence"/>
</dbReference>
<name>A0AAU9Y5M1_9CNID</name>
<gene>
    <name evidence="3" type="ORF">PMEA_00009388</name>
</gene>
<protein>
    <recommendedName>
        <fullName evidence="2">P2X purinoreceptor 7 intracellular domain-containing protein</fullName>
    </recommendedName>
</protein>
<evidence type="ECO:0000259" key="2">
    <source>
        <dbReference type="Pfam" id="PF20478"/>
    </source>
</evidence>
<reference evidence="3 4" key="1">
    <citation type="submission" date="2022-05" db="EMBL/GenBank/DDBJ databases">
        <authorList>
            <consortium name="Genoscope - CEA"/>
            <person name="William W."/>
        </authorList>
    </citation>
    <scope>NUCLEOTIDE SEQUENCE [LARGE SCALE GENOMIC DNA]</scope>
</reference>
<accession>A0AAU9Y5M1</accession>
<keyword evidence="4" id="KW-1185">Reference proteome</keyword>
<feature type="region of interest" description="Disordered" evidence="1">
    <location>
        <begin position="1"/>
        <end position="36"/>
    </location>
</feature>
<feature type="domain" description="P2X purinoreceptor 7 intracellular" evidence="2">
    <location>
        <begin position="16"/>
        <end position="169"/>
    </location>
</feature>
<dbReference type="PANTHER" id="PTHR36981:SF1">
    <property type="entry name" value="P2X PURINORECEPTOR 7 INTRACELLULAR DOMAIN-CONTAINING PROTEIN"/>
    <property type="match status" value="1"/>
</dbReference>
<evidence type="ECO:0000313" key="4">
    <source>
        <dbReference type="Proteomes" id="UP001159428"/>
    </source>
</evidence>
<comment type="caution">
    <text evidence="3">The sequence shown here is derived from an EMBL/GenBank/DDBJ whole genome shotgun (WGS) entry which is preliminary data.</text>
</comment>
<evidence type="ECO:0000313" key="3">
    <source>
        <dbReference type="EMBL" id="CAH3168780.1"/>
    </source>
</evidence>
<proteinExistence type="predicted"/>
<organism evidence="3 4">
    <name type="scientific">Pocillopora meandrina</name>
    <dbReference type="NCBI Taxonomy" id="46732"/>
    <lineage>
        <taxon>Eukaryota</taxon>
        <taxon>Metazoa</taxon>
        <taxon>Cnidaria</taxon>
        <taxon>Anthozoa</taxon>
        <taxon>Hexacorallia</taxon>
        <taxon>Scleractinia</taxon>
        <taxon>Astrocoeniina</taxon>
        <taxon>Pocilloporidae</taxon>
        <taxon>Pocillopora</taxon>
    </lineage>
</organism>
<sequence length="179" mass="20405">MSGIEPFQFEPVYQPGEEPPQEESVGQEVEAHEEDNTSRMGNTEWCLCGACALMPVANECYCCQELEELNQKFDNSGVRCITEHPKFGIVCLDTDVLSTALVAIHNARLNPIPDPIVNRTWRLAAYRQFTWWAHRVFGKKPVENRTAACVVTTIRKTFPEESGNYGGFEKQIWNFELYP</sequence>
<evidence type="ECO:0000256" key="1">
    <source>
        <dbReference type="SAM" id="MobiDB-lite"/>
    </source>
</evidence>
<dbReference type="Pfam" id="PF20478">
    <property type="entry name" value="P2RX7_C"/>
    <property type="match status" value="1"/>
</dbReference>